<sequence length="820" mass="90578">MSLRISQSLRRAALRPNPSLIKTPIITHRFQSTQQNKDQPILYSAHAKVVGARKGHVEAESLNVDLTMSKALGGPGDAGKTNPEEMFAAGYGACFQSAMNAVAAKDGITMPTAPEDSIVETTVHLVGDMKKLDMGLRVDMKISVRGLEKEQIEGIVEKTKKVCPYSRAIEGNVLTESQDLLVVVPEGSSHVVGARPVNSAATMNSQRARIASRRERSAPMAPSKHTQQTSPRQNVVSQQQTLSMVDTQSGMSETEPANLAETAASDLEASAGIVAPSPDSFLGTSSGYPLTKLLRSALPSVDARQGDRAGTSHQVNVATRSLIGVRVNIGQQPEGGQVSDGSDLPSKEVGEKLIEAYYARVHPKHPFLPRKRVQSLHEARLELVPAHKAARSEGREGKCDYATLQLVYAIGARYLQLSNDDDHYSSPKRHYACAMADADSIFATGSLESLEAMLLLTIYQLRSPTGPGVWWMIETTMRYCIDNGLHRQATNLPPSLDERRKRIFWTAYMLERSVARTMGRPHSISDRDIDVALPANIDDELDSDEAILAAITEYNQHPPQITSLTPAIHIFRLQQIDSKISYTVCRVDKDVSDIKPHKVTRLRQALEEWKAGIPQTDPENKSHPYLTTDYHMIQYHKAIILLNLPFLPTLTPQSPTFHEIVHSAGQVCSLSKRLHDQQTYISFSLLSLHANFVAGLVMVYCFCLDSSIFSPKFSSSVRACSTMLYIISERWPRAVQARNAFDRLVAATIESDHESNNGILRSEDNLDVSQDGFVADEAGNLEVWNSFESILGDHQIDLGTWMHDSIFDTMGTFQPMDWTE</sequence>
<dbReference type="InterPro" id="IPR003718">
    <property type="entry name" value="OsmC/Ohr_fam"/>
</dbReference>
<dbReference type="RefSeq" id="XP_037201320.1">
    <property type="nucleotide sequence ID" value="XM_037344605.1"/>
</dbReference>
<evidence type="ECO:0000256" key="2">
    <source>
        <dbReference type="ARBA" id="ARBA00007378"/>
    </source>
</evidence>
<keyword evidence="5" id="KW-0805">Transcription regulation</keyword>
<gene>
    <name evidence="11" type="ORF">FTJAE_11641</name>
</gene>
<feature type="region of interest" description="Disordered" evidence="9">
    <location>
        <begin position="203"/>
        <end position="257"/>
    </location>
</feature>
<keyword evidence="8" id="KW-0539">Nucleus</keyword>
<dbReference type="GO" id="GO:0006351">
    <property type="term" value="P:DNA-templated transcription"/>
    <property type="evidence" value="ECO:0007669"/>
    <property type="project" value="InterPro"/>
</dbReference>
<dbReference type="EMBL" id="JAAQRI010000294">
    <property type="protein sequence ID" value="KAF5620588.1"/>
    <property type="molecule type" value="Genomic_DNA"/>
</dbReference>
<organism evidence="11 12">
    <name type="scientific">Fusarium tjaetaba</name>
    <dbReference type="NCBI Taxonomy" id="1567544"/>
    <lineage>
        <taxon>Eukaryota</taxon>
        <taxon>Fungi</taxon>
        <taxon>Dikarya</taxon>
        <taxon>Ascomycota</taxon>
        <taxon>Pezizomycotina</taxon>
        <taxon>Sordariomycetes</taxon>
        <taxon>Hypocreomycetidae</taxon>
        <taxon>Hypocreales</taxon>
        <taxon>Nectriaceae</taxon>
        <taxon>Fusarium</taxon>
        <taxon>Fusarium fujikuroi species complex</taxon>
    </lineage>
</organism>
<dbReference type="GO" id="GO:0043565">
    <property type="term" value="F:sequence-specific DNA binding"/>
    <property type="evidence" value="ECO:0007669"/>
    <property type="project" value="TreeGrafter"/>
</dbReference>
<protein>
    <submittedName>
        <fullName evidence="11">Transcription activator acu-15</fullName>
    </submittedName>
</protein>
<evidence type="ECO:0000256" key="4">
    <source>
        <dbReference type="ARBA" id="ARBA00022833"/>
    </source>
</evidence>
<dbReference type="SMART" id="SM00906">
    <property type="entry name" value="Fungal_trans"/>
    <property type="match status" value="1"/>
</dbReference>
<dbReference type="GO" id="GO:0006979">
    <property type="term" value="P:response to oxidative stress"/>
    <property type="evidence" value="ECO:0007669"/>
    <property type="project" value="InterPro"/>
</dbReference>
<dbReference type="GO" id="GO:0008270">
    <property type="term" value="F:zinc ion binding"/>
    <property type="evidence" value="ECO:0007669"/>
    <property type="project" value="InterPro"/>
</dbReference>
<dbReference type="InterPro" id="IPR052202">
    <property type="entry name" value="Yeast_MetPath_Reg"/>
</dbReference>
<dbReference type="Pfam" id="PF04082">
    <property type="entry name" value="Fungal_trans"/>
    <property type="match status" value="1"/>
</dbReference>
<keyword evidence="12" id="KW-1185">Reference proteome</keyword>
<dbReference type="Proteomes" id="UP000530670">
    <property type="component" value="Unassembled WGS sequence"/>
</dbReference>
<dbReference type="CDD" id="cd12148">
    <property type="entry name" value="fungal_TF_MHR"/>
    <property type="match status" value="1"/>
</dbReference>
<dbReference type="Gene3D" id="2.20.25.10">
    <property type="match status" value="1"/>
</dbReference>
<keyword evidence="4" id="KW-0862">Zinc</keyword>
<evidence type="ECO:0000256" key="9">
    <source>
        <dbReference type="SAM" id="MobiDB-lite"/>
    </source>
</evidence>
<evidence type="ECO:0000256" key="7">
    <source>
        <dbReference type="ARBA" id="ARBA00023163"/>
    </source>
</evidence>
<dbReference type="PANTHER" id="PTHR47782">
    <property type="entry name" value="ZN(II)2CYS6 TRANSCRIPTION FACTOR (EUROFUNG)-RELATED"/>
    <property type="match status" value="1"/>
</dbReference>
<dbReference type="InterPro" id="IPR015946">
    <property type="entry name" value="KH_dom-like_a/b"/>
</dbReference>
<evidence type="ECO:0000256" key="5">
    <source>
        <dbReference type="ARBA" id="ARBA00023015"/>
    </source>
</evidence>
<evidence type="ECO:0000256" key="3">
    <source>
        <dbReference type="ARBA" id="ARBA00022723"/>
    </source>
</evidence>
<dbReference type="InterPro" id="IPR036102">
    <property type="entry name" value="OsmC/Ohrsf"/>
</dbReference>
<feature type="domain" description="Xylanolytic transcriptional activator regulatory" evidence="10">
    <location>
        <begin position="469"/>
        <end position="540"/>
    </location>
</feature>
<dbReference type="GO" id="GO:0005634">
    <property type="term" value="C:nucleus"/>
    <property type="evidence" value="ECO:0007669"/>
    <property type="project" value="UniProtKB-SubCell"/>
</dbReference>
<dbReference type="PANTHER" id="PTHR47782:SF12">
    <property type="entry name" value="ZN(II)2CYS6 TRANSCRIPTION FACTOR (EUROFUNG)"/>
    <property type="match status" value="1"/>
</dbReference>
<keyword evidence="7" id="KW-0804">Transcription</keyword>
<evidence type="ECO:0000313" key="12">
    <source>
        <dbReference type="Proteomes" id="UP000530670"/>
    </source>
</evidence>
<dbReference type="Gene3D" id="3.30.300.20">
    <property type="match status" value="1"/>
</dbReference>
<keyword evidence="6" id="KW-0238">DNA-binding</keyword>
<comment type="similarity">
    <text evidence="2">Belongs to the OsmC/Ohr family.</text>
</comment>
<evidence type="ECO:0000259" key="10">
    <source>
        <dbReference type="SMART" id="SM00906"/>
    </source>
</evidence>
<evidence type="ECO:0000256" key="8">
    <source>
        <dbReference type="ARBA" id="ARBA00023242"/>
    </source>
</evidence>
<evidence type="ECO:0000256" key="1">
    <source>
        <dbReference type="ARBA" id="ARBA00004123"/>
    </source>
</evidence>
<proteinExistence type="inferred from homology"/>
<feature type="compositionally biased region" description="Polar residues" evidence="9">
    <location>
        <begin position="224"/>
        <end position="252"/>
    </location>
</feature>
<dbReference type="Pfam" id="PF02566">
    <property type="entry name" value="OsmC"/>
    <property type="match status" value="1"/>
</dbReference>
<dbReference type="InterPro" id="IPR007219">
    <property type="entry name" value="XnlR_reg_dom"/>
</dbReference>
<dbReference type="GeneID" id="59296875"/>
<comment type="caution">
    <text evidence="11">The sequence shown here is derived from an EMBL/GenBank/DDBJ whole genome shotgun (WGS) entry which is preliminary data.</text>
</comment>
<dbReference type="AlphaFoldDB" id="A0A8H5QU35"/>
<accession>A0A8H5QU35</accession>
<dbReference type="InterPro" id="IPR019953">
    <property type="entry name" value="OHR"/>
</dbReference>
<comment type="subcellular location">
    <subcellularLocation>
        <location evidence="1">Nucleus</location>
    </subcellularLocation>
</comment>
<dbReference type="NCBIfam" id="TIGR03561">
    <property type="entry name" value="organ_hyd_perox"/>
    <property type="match status" value="1"/>
</dbReference>
<dbReference type="GO" id="GO:0000981">
    <property type="term" value="F:DNA-binding transcription factor activity, RNA polymerase II-specific"/>
    <property type="evidence" value="ECO:0007669"/>
    <property type="project" value="TreeGrafter"/>
</dbReference>
<evidence type="ECO:0000256" key="6">
    <source>
        <dbReference type="ARBA" id="ARBA00023125"/>
    </source>
</evidence>
<dbReference type="OrthoDB" id="25921at2759"/>
<reference evidence="11 12" key="1">
    <citation type="submission" date="2020-05" db="EMBL/GenBank/DDBJ databases">
        <title>Identification and distribution of gene clusters putatively required for synthesis of sphingolipid metabolism inhibitors in phylogenetically diverse species of the filamentous fungus Fusarium.</title>
        <authorList>
            <person name="Kim H.-S."/>
            <person name="Busman M."/>
            <person name="Brown D.W."/>
            <person name="Divon H."/>
            <person name="Uhlig S."/>
            <person name="Proctor R.H."/>
        </authorList>
    </citation>
    <scope>NUCLEOTIDE SEQUENCE [LARGE SCALE GENOMIC DNA]</scope>
    <source>
        <strain evidence="11 12">NRRL 66243</strain>
    </source>
</reference>
<keyword evidence="3" id="KW-0479">Metal-binding</keyword>
<name>A0A8H5QU35_9HYPO</name>
<dbReference type="GO" id="GO:0045944">
    <property type="term" value="P:positive regulation of transcription by RNA polymerase II"/>
    <property type="evidence" value="ECO:0007669"/>
    <property type="project" value="TreeGrafter"/>
</dbReference>
<evidence type="ECO:0000313" key="11">
    <source>
        <dbReference type="EMBL" id="KAF5620588.1"/>
    </source>
</evidence>
<dbReference type="SUPFAM" id="SSF82784">
    <property type="entry name" value="OsmC-like"/>
    <property type="match status" value="1"/>
</dbReference>